<evidence type="ECO:0000313" key="2">
    <source>
        <dbReference type="Proteomes" id="UP000325081"/>
    </source>
</evidence>
<dbReference type="Proteomes" id="UP000325081">
    <property type="component" value="Unassembled WGS sequence"/>
</dbReference>
<keyword evidence="2" id="KW-1185">Reference proteome</keyword>
<organism evidence="1 2">
    <name type="scientific">Striga asiatica</name>
    <name type="common">Asiatic witchweed</name>
    <name type="synonym">Buchnera asiatica</name>
    <dbReference type="NCBI Taxonomy" id="4170"/>
    <lineage>
        <taxon>Eukaryota</taxon>
        <taxon>Viridiplantae</taxon>
        <taxon>Streptophyta</taxon>
        <taxon>Embryophyta</taxon>
        <taxon>Tracheophyta</taxon>
        <taxon>Spermatophyta</taxon>
        <taxon>Magnoliopsida</taxon>
        <taxon>eudicotyledons</taxon>
        <taxon>Gunneridae</taxon>
        <taxon>Pentapetalae</taxon>
        <taxon>asterids</taxon>
        <taxon>lamiids</taxon>
        <taxon>Lamiales</taxon>
        <taxon>Orobanchaceae</taxon>
        <taxon>Buchnereae</taxon>
        <taxon>Striga</taxon>
    </lineage>
</organism>
<dbReference type="AlphaFoldDB" id="A0A5A7QNV6"/>
<sequence>MVSMSEFQFIPISRMYYLLDAQLRERLPQLYPDLRSKHQNLTIAKKLTSISNSFFKHGHGIGFMLGVYLDLVCTSMENIRMVPRPPFIFPGSVVSQAAVTGYPTADPIRKLRMYRVGEVVHAGRFILKEIVYAVNNIGNPVNQANSIALAGHALNLNEDFLVPQGSSSNTNGNN</sequence>
<proteinExistence type="predicted"/>
<comment type="caution">
    <text evidence="1">The sequence shown here is derived from an EMBL/GenBank/DDBJ whole genome shotgun (WGS) entry which is preliminary data.</text>
</comment>
<accession>A0A5A7QNV6</accession>
<evidence type="ECO:0000313" key="1">
    <source>
        <dbReference type="EMBL" id="GER47045.1"/>
    </source>
</evidence>
<dbReference type="EMBL" id="BKCP01007737">
    <property type="protein sequence ID" value="GER47045.1"/>
    <property type="molecule type" value="Genomic_DNA"/>
</dbReference>
<reference evidence="2" key="1">
    <citation type="journal article" date="2019" name="Curr. Biol.">
        <title>Genome Sequence of Striga asiatica Provides Insight into the Evolution of Plant Parasitism.</title>
        <authorList>
            <person name="Yoshida S."/>
            <person name="Kim S."/>
            <person name="Wafula E.K."/>
            <person name="Tanskanen J."/>
            <person name="Kim Y.M."/>
            <person name="Honaas L."/>
            <person name="Yang Z."/>
            <person name="Spallek T."/>
            <person name="Conn C.E."/>
            <person name="Ichihashi Y."/>
            <person name="Cheong K."/>
            <person name="Cui S."/>
            <person name="Der J.P."/>
            <person name="Gundlach H."/>
            <person name="Jiao Y."/>
            <person name="Hori C."/>
            <person name="Ishida J.K."/>
            <person name="Kasahara H."/>
            <person name="Kiba T."/>
            <person name="Kim M.S."/>
            <person name="Koo N."/>
            <person name="Laohavisit A."/>
            <person name="Lee Y.H."/>
            <person name="Lumba S."/>
            <person name="McCourt P."/>
            <person name="Mortimer J.C."/>
            <person name="Mutuku J.M."/>
            <person name="Nomura T."/>
            <person name="Sasaki-Sekimoto Y."/>
            <person name="Seto Y."/>
            <person name="Wang Y."/>
            <person name="Wakatake T."/>
            <person name="Sakakibara H."/>
            <person name="Demura T."/>
            <person name="Yamaguchi S."/>
            <person name="Yoneyama K."/>
            <person name="Manabe R.I."/>
            <person name="Nelson D.C."/>
            <person name="Schulman A.H."/>
            <person name="Timko M.P."/>
            <person name="dePamphilis C.W."/>
            <person name="Choi D."/>
            <person name="Shirasu K."/>
        </authorList>
    </citation>
    <scope>NUCLEOTIDE SEQUENCE [LARGE SCALE GENOMIC DNA]</scope>
    <source>
        <strain evidence="2">cv. UVA1</strain>
    </source>
</reference>
<protein>
    <submittedName>
        <fullName evidence="1">Conserved virulence factor C</fullName>
    </submittedName>
</protein>
<name>A0A5A7QNV6_STRAF</name>
<gene>
    <name evidence="1" type="ORF">STAS_24121</name>
</gene>